<dbReference type="Pfam" id="PF00361">
    <property type="entry name" value="Proton_antipo_M"/>
    <property type="match status" value="1"/>
</dbReference>
<dbReference type="GO" id="GO:0008137">
    <property type="term" value="F:NADH dehydrogenase (ubiquinone) activity"/>
    <property type="evidence" value="ECO:0007669"/>
    <property type="project" value="UniProtKB-EC"/>
</dbReference>
<dbReference type="EMBL" id="MT293743">
    <property type="protein sequence ID" value="QKE61544.1"/>
    <property type="molecule type" value="Genomic_DNA"/>
</dbReference>
<evidence type="ECO:0000313" key="21">
    <source>
        <dbReference type="EMBL" id="QKE61544.1"/>
    </source>
</evidence>
<dbReference type="EC" id="7.1.1.2" evidence="4 18"/>
<dbReference type="AlphaFoldDB" id="A0A7D3QN47"/>
<feature type="transmembrane region" description="Helical" evidence="18">
    <location>
        <begin position="228"/>
        <end position="248"/>
    </location>
</feature>
<evidence type="ECO:0000256" key="17">
    <source>
        <dbReference type="ARBA" id="ARBA00049551"/>
    </source>
</evidence>
<comment type="subcellular location">
    <subcellularLocation>
        <location evidence="2 18">Mitochondrion inner membrane</location>
        <topology evidence="2 18">Multi-pass membrane protein</topology>
    </subcellularLocation>
</comment>
<dbReference type="GO" id="GO:0006120">
    <property type="term" value="P:mitochondrial electron transport, NADH to ubiquinone"/>
    <property type="evidence" value="ECO:0007669"/>
    <property type="project" value="InterPro"/>
</dbReference>
<dbReference type="InterPro" id="IPR001750">
    <property type="entry name" value="ND/Mrp_TM"/>
</dbReference>
<geneLocation type="mitochondrion" evidence="21"/>
<feature type="transmembrane region" description="Helical" evidence="18">
    <location>
        <begin position="86"/>
        <end position="110"/>
    </location>
</feature>
<evidence type="ECO:0000256" key="8">
    <source>
        <dbReference type="ARBA" id="ARBA00022692"/>
    </source>
</evidence>
<evidence type="ECO:0000259" key="19">
    <source>
        <dbReference type="Pfam" id="PF00361"/>
    </source>
</evidence>
<proteinExistence type="inferred from homology"/>
<name>A0A7D3QN47_9MUSC</name>
<keyword evidence="7 18" id="KW-0679">Respiratory chain</keyword>
<dbReference type="EMBL" id="MT293737">
    <property type="protein sequence ID" value="QKE61538.1"/>
    <property type="molecule type" value="Genomic_DNA"/>
</dbReference>
<dbReference type="PANTHER" id="PTHR46552">
    <property type="entry name" value="NADH-UBIQUINONE OXIDOREDUCTASE CHAIN 2"/>
    <property type="match status" value="1"/>
</dbReference>
<comment type="catalytic activity">
    <reaction evidence="17 18">
        <text>a ubiquinone + NADH + 5 H(+)(in) = a ubiquinol + NAD(+) + 4 H(+)(out)</text>
        <dbReference type="Rhea" id="RHEA:29091"/>
        <dbReference type="Rhea" id="RHEA-COMP:9565"/>
        <dbReference type="Rhea" id="RHEA-COMP:9566"/>
        <dbReference type="ChEBI" id="CHEBI:15378"/>
        <dbReference type="ChEBI" id="CHEBI:16389"/>
        <dbReference type="ChEBI" id="CHEBI:17976"/>
        <dbReference type="ChEBI" id="CHEBI:57540"/>
        <dbReference type="ChEBI" id="CHEBI:57945"/>
        <dbReference type="EC" id="7.1.1.2"/>
    </reaction>
</comment>
<keyword evidence="12 18" id="KW-1133">Transmembrane helix</keyword>
<comment type="function">
    <text evidence="18">Core subunit of the mitochondrial membrane respiratory chain NADH dehydrogenase (Complex I) which catalyzes electron transfer from NADH through the respiratory chain, using ubiquinone as an electron acceptor. Essential for the catalytic activity and assembly of complex I.</text>
</comment>
<feature type="transmembrane region" description="Helical" evidence="18">
    <location>
        <begin position="190"/>
        <end position="207"/>
    </location>
</feature>
<feature type="transmembrane region" description="Helical" evidence="18">
    <location>
        <begin position="260"/>
        <end position="281"/>
    </location>
</feature>
<evidence type="ECO:0000256" key="15">
    <source>
        <dbReference type="ARBA" id="ARBA00023128"/>
    </source>
</evidence>
<evidence type="ECO:0000256" key="4">
    <source>
        <dbReference type="ARBA" id="ARBA00012944"/>
    </source>
</evidence>
<keyword evidence="11 18" id="KW-0249">Electron transport</keyword>
<dbReference type="GO" id="GO:0005743">
    <property type="term" value="C:mitochondrial inner membrane"/>
    <property type="evidence" value="ECO:0007669"/>
    <property type="project" value="UniProtKB-SubCell"/>
</dbReference>
<dbReference type="InterPro" id="IPR003917">
    <property type="entry name" value="NADH_UbQ_OxRdtase_chain2"/>
</dbReference>
<keyword evidence="13 18" id="KW-0520">NAD</keyword>
<feature type="transmembrane region" description="Helical" evidence="18">
    <location>
        <begin position="130"/>
        <end position="154"/>
    </location>
</feature>
<evidence type="ECO:0000256" key="7">
    <source>
        <dbReference type="ARBA" id="ARBA00022660"/>
    </source>
</evidence>
<keyword evidence="10 18" id="KW-1278">Translocase</keyword>
<sequence>MNMNKIIFFWMLIFSSLISISSNSWLSMWIGLEINLLSFIPLMSENSLMSSEAMMKYFLIQTLGSSLFLFASIMMMMFINYKLMNILYMYISLLLKIGSAPFHFWFPMVIEGLSWLNSLILMTWQKLTPLILISYIFNENILIMSIILSLMIGSILGLNQTSIRKLMAYSSISHMGWLLSSLLISNLMMIFYFIIYSFMSISIIFMFDMYNISMINQLYSNFSFNKMNYLFSLNILSYGGLPPFIGFFPKWFIIQYLTSINHFLLAFLLIIFSLINLFYYIRLIFNIMMFKSIQLNFLNFKLINIKLNKFINFMFMMSSISLLIFPSMYLFF</sequence>
<evidence type="ECO:0000256" key="2">
    <source>
        <dbReference type="ARBA" id="ARBA00004448"/>
    </source>
</evidence>
<evidence type="ECO:0000256" key="5">
    <source>
        <dbReference type="ARBA" id="ARBA00021008"/>
    </source>
</evidence>
<comment type="similarity">
    <text evidence="3 18">Belongs to the complex I subunit 2 family.</text>
</comment>
<evidence type="ECO:0000313" key="20">
    <source>
        <dbReference type="EMBL" id="QKE61538.1"/>
    </source>
</evidence>
<gene>
    <name evidence="21" type="primary">NAD2</name>
</gene>
<evidence type="ECO:0000256" key="11">
    <source>
        <dbReference type="ARBA" id="ARBA00022982"/>
    </source>
</evidence>
<evidence type="ECO:0000256" key="10">
    <source>
        <dbReference type="ARBA" id="ARBA00022967"/>
    </source>
</evidence>
<evidence type="ECO:0000256" key="18">
    <source>
        <dbReference type="RuleBase" id="RU003403"/>
    </source>
</evidence>
<dbReference type="PRINTS" id="PR01436">
    <property type="entry name" value="NADHDHGNASE2"/>
</dbReference>
<evidence type="ECO:0000256" key="12">
    <source>
        <dbReference type="ARBA" id="ARBA00022989"/>
    </source>
</evidence>
<feature type="domain" description="NADH:quinone oxidoreductase/Mrp antiporter transmembrane" evidence="19">
    <location>
        <begin position="22"/>
        <end position="274"/>
    </location>
</feature>
<reference evidence="21" key="1">
    <citation type="journal article" date="2020" name="Microorganisms">
        <title>Diversity, Transmission, and Cophylogeny of Ledanteviruses (Rhabdoviridae: Ledantevirus) and Nycteribiid Bat Flies Parasitizing Angolan Soft-Furred Fruit Bats in Bundibugyo District, Uganda.</title>
        <authorList>
            <person name="Bennett A.J."/>
            <person name="Paskey A.C."/>
            <person name="Kuhn J.H."/>
            <person name="Bishop-Lilly K.A."/>
            <person name="Goldberg T.L."/>
        </authorList>
    </citation>
    <scope>NUCLEOTIDE SEQUENCE</scope>
    <source>
        <strain evidence="20">BF301</strain>
        <strain evidence="21">BF705</strain>
    </source>
</reference>
<evidence type="ECO:0000256" key="14">
    <source>
        <dbReference type="ARBA" id="ARBA00023075"/>
    </source>
</evidence>
<evidence type="ECO:0000256" key="13">
    <source>
        <dbReference type="ARBA" id="ARBA00023027"/>
    </source>
</evidence>
<evidence type="ECO:0000256" key="3">
    <source>
        <dbReference type="ARBA" id="ARBA00007012"/>
    </source>
</evidence>
<feature type="transmembrane region" description="Helical" evidence="18">
    <location>
        <begin position="310"/>
        <end position="331"/>
    </location>
</feature>
<keyword evidence="14 18" id="KW-0830">Ubiquinone</keyword>
<evidence type="ECO:0000256" key="16">
    <source>
        <dbReference type="ARBA" id="ARBA00023136"/>
    </source>
</evidence>
<protein>
    <recommendedName>
        <fullName evidence="5 18">NADH-ubiquinone oxidoreductase chain 2</fullName>
        <ecNumber evidence="4 18">7.1.1.2</ecNumber>
    </recommendedName>
</protein>
<keyword evidence="15 18" id="KW-0496">Mitochondrion</keyword>
<evidence type="ECO:0000256" key="9">
    <source>
        <dbReference type="ARBA" id="ARBA00022792"/>
    </source>
</evidence>
<organism evidence="21">
    <name type="scientific">Dipseliopoda sp. AJB-2020</name>
    <dbReference type="NCBI Taxonomy" id="2721793"/>
    <lineage>
        <taxon>Eukaryota</taxon>
        <taxon>Metazoa</taxon>
        <taxon>Ecdysozoa</taxon>
        <taxon>Arthropoda</taxon>
        <taxon>Hexapoda</taxon>
        <taxon>Insecta</taxon>
        <taxon>Pterygota</taxon>
        <taxon>Neoptera</taxon>
        <taxon>Endopterygota</taxon>
        <taxon>Diptera</taxon>
        <taxon>Brachycera</taxon>
        <taxon>Muscomorpha</taxon>
        <taxon>Hippoboscoidea</taxon>
        <taxon>Nycteribiidae</taxon>
        <taxon>Cyclopodiinae</taxon>
        <taxon>Dipseliopoda</taxon>
    </lineage>
</organism>
<keyword evidence="8 18" id="KW-0812">Transmembrane</keyword>
<dbReference type="InterPro" id="IPR050175">
    <property type="entry name" value="Complex_I_Subunit_2"/>
</dbReference>
<feature type="transmembrane region" description="Helical" evidence="18">
    <location>
        <begin position="7"/>
        <end position="32"/>
    </location>
</feature>
<keyword evidence="9 18" id="KW-0999">Mitochondrion inner membrane</keyword>
<evidence type="ECO:0000256" key="6">
    <source>
        <dbReference type="ARBA" id="ARBA00022448"/>
    </source>
</evidence>
<accession>A0A7D3QN47</accession>
<dbReference type="PANTHER" id="PTHR46552:SF1">
    <property type="entry name" value="NADH-UBIQUINONE OXIDOREDUCTASE CHAIN 2"/>
    <property type="match status" value="1"/>
</dbReference>
<keyword evidence="6" id="KW-0813">Transport</keyword>
<evidence type="ECO:0000256" key="1">
    <source>
        <dbReference type="ARBA" id="ARBA00003257"/>
    </source>
</evidence>
<feature type="transmembrane region" description="Helical" evidence="18">
    <location>
        <begin position="57"/>
        <end position="79"/>
    </location>
</feature>
<keyword evidence="16 18" id="KW-0472">Membrane</keyword>
<comment type="function">
    <text evidence="1">Core subunit of the mitochondrial membrane respiratory chain NADH dehydrogenase (Complex I) that is believed to belong to the minimal assembly required for catalysis. Complex I functions in the transfer of electrons from NADH to the respiratory chain. The immediate electron acceptor for the enzyme is believed to be ubiquinone.</text>
</comment>